<feature type="compositionally biased region" description="Polar residues" evidence="1">
    <location>
        <begin position="141"/>
        <end position="154"/>
    </location>
</feature>
<dbReference type="Gene3D" id="1.25.40.10">
    <property type="entry name" value="Tetratricopeptide repeat domain"/>
    <property type="match status" value="1"/>
</dbReference>
<dbReference type="PANTHER" id="PTHR15696:SF0">
    <property type="entry name" value="TELOMERASE-BINDING PROTEIN EST1A"/>
    <property type="match status" value="1"/>
</dbReference>
<dbReference type="InterPro" id="IPR011990">
    <property type="entry name" value="TPR-like_helical_dom_sf"/>
</dbReference>
<dbReference type="FunFam" id="1.25.40.10:FF:000202">
    <property type="entry name" value="Unplaced genomic scaffold supercont1.7, whole genome shotgun sequence"/>
    <property type="match status" value="1"/>
</dbReference>
<feature type="region of interest" description="Disordered" evidence="1">
    <location>
        <begin position="141"/>
        <end position="239"/>
    </location>
</feature>
<gene>
    <name evidence="2" type="ORF">HRR80_002825</name>
</gene>
<protein>
    <recommendedName>
        <fullName evidence="4">DNA/RNA-binding domain-containing protein</fullName>
    </recommendedName>
</protein>
<evidence type="ECO:0000313" key="3">
    <source>
        <dbReference type="Proteomes" id="UP001161757"/>
    </source>
</evidence>
<evidence type="ECO:0000313" key="2">
    <source>
        <dbReference type="EMBL" id="KAJ8992780.1"/>
    </source>
</evidence>
<reference evidence="2" key="1">
    <citation type="submission" date="2023-01" db="EMBL/GenBank/DDBJ databases">
        <title>Exophiala dermititidis isolated from Cystic Fibrosis Patient.</title>
        <authorList>
            <person name="Kurbessoian T."/>
            <person name="Crocker A."/>
            <person name="Murante D."/>
            <person name="Hogan D.A."/>
            <person name="Stajich J.E."/>
        </authorList>
    </citation>
    <scope>NUCLEOTIDE SEQUENCE</scope>
    <source>
        <strain evidence="2">Ex8</strain>
    </source>
</reference>
<name>A0AAN6EW88_EXODE</name>
<feature type="compositionally biased region" description="Basic and acidic residues" evidence="1">
    <location>
        <begin position="161"/>
        <end position="180"/>
    </location>
</feature>
<comment type="caution">
    <text evidence="2">The sequence shown here is derived from an EMBL/GenBank/DDBJ whole genome shotgun (WGS) entry which is preliminary data.</text>
</comment>
<dbReference type="GO" id="GO:0070034">
    <property type="term" value="F:telomerase RNA binding"/>
    <property type="evidence" value="ECO:0007669"/>
    <property type="project" value="TreeGrafter"/>
</dbReference>
<dbReference type="EMBL" id="JAJGCB010000004">
    <property type="protein sequence ID" value="KAJ8992780.1"/>
    <property type="molecule type" value="Genomic_DNA"/>
</dbReference>
<feature type="compositionally biased region" description="Polar residues" evidence="1">
    <location>
        <begin position="52"/>
        <end position="67"/>
    </location>
</feature>
<dbReference type="PANTHER" id="PTHR15696">
    <property type="entry name" value="SMG-7 SUPPRESSOR WITH MORPHOLOGICAL EFFECT ON GENITALIA PROTEIN 7"/>
    <property type="match status" value="1"/>
</dbReference>
<proteinExistence type="predicted"/>
<dbReference type="GO" id="GO:0000184">
    <property type="term" value="P:nuclear-transcribed mRNA catabolic process, nonsense-mediated decay"/>
    <property type="evidence" value="ECO:0007669"/>
    <property type="project" value="TreeGrafter"/>
</dbReference>
<dbReference type="GO" id="GO:0005697">
    <property type="term" value="C:telomerase holoenzyme complex"/>
    <property type="evidence" value="ECO:0007669"/>
    <property type="project" value="TreeGrafter"/>
</dbReference>
<feature type="compositionally biased region" description="Polar residues" evidence="1">
    <location>
        <begin position="204"/>
        <end position="224"/>
    </location>
</feature>
<dbReference type="Proteomes" id="UP001161757">
    <property type="component" value="Unassembled WGS sequence"/>
</dbReference>
<sequence>MRELHLETRHYHDTGKLKHLLTTFTRDRAPKVCRNPSMTDSRASPVARPESSETWKYNNKPDTNRPSQRVPATAELLHLSSEASTARPNFKCDRGARQSRPGCTERQRHPLIFGQIPLHHAPPPSSGKQESHYYLNRSCLNDPNRSLMVSTPESTRPCKRPAQEQDLRPNTKVRHQEDRTSSASPCPGLHEQAFSHAASPAVGSVQTRSLSAGQHSAQRTSFSSPKEAASQPVNLPAGQPLSSQLLQRRDAEHKSEWLPAEISSYDKSANQGLKLLQGRDAEPKSSNEWFPTKIPSYDKAANQGLKLVLQPEIRPVTVEQLVNEIKAIYAGLVLVEKKCVEVCHDQFQSTANLSPEQWQALIALHRTLLQEHLDFFQATQHPAASPALRRLPTKYAMPARMWRHGIHSFLELLRHRLPHSLEFMLSFVYLAYQMMGLLLEYVPAFHETWIECLGDLARYRMAIEETDMRDREIWANVARMWYHRAADRSPTTGRIQHHLAVLARPNVIRQLFYYSKALTSGIPFVNTRDSIMLLFTPFLDKSEATLQKYATIERSFVTAGGVLFTRGSIHEYCVQMRQFISELDGHISRSGSTWKMQGSEVALTMTAWLFDFGAEDNFLWTAFCSHMDKLKGRPPEKQVDTGTGPQLVADPQMKEDIHRKFWKSGPLNATDFRQALVPASEGSATKFTTSDEVTAQVLPFWSASVSVVASKLGDRNILPFMHLALAFLWSLSYVPGALVYIESFVPWTKLVLCLNTLGRSGVVDGRFEANDFPHHQSGTGRQLPEDFLIRGFEWSYYYFPSDFFEGDVVDEDERTLELPSHAAPRAERCLWLGVRLAQVCTAPVNLFQKTSFLFS</sequence>
<dbReference type="SUPFAM" id="SSF48452">
    <property type="entry name" value="TPR-like"/>
    <property type="match status" value="1"/>
</dbReference>
<feature type="region of interest" description="Disordered" evidence="1">
    <location>
        <begin position="33"/>
        <end position="107"/>
    </location>
</feature>
<dbReference type="AlphaFoldDB" id="A0AAN6EW88"/>
<dbReference type="InterPro" id="IPR045153">
    <property type="entry name" value="Est1/Ebs1-like"/>
</dbReference>
<dbReference type="GO" id="GO:0042162">
    <property type="term" value="F:telomeric DNA binding"/>
    <property type="evidence" value="ECO:0007669"/>
    <property type="project" value="TreeGrafter"/>
</dbReference>
<accession>A0AAN6EW88</accession>
<evidence type="ECO:0000256" key="1">
    <source>
        <dbReference type="SAM" id="MobiDB-lite"/>
    </source>
</evidence>
<evidence type="ECO:0008006" key="4">
    <source>
        <dbReference type="Google" id="ProtNLM"/>
    </source>
</evidence>
<organism evidence="2 3">
    <name type="scientific">Exophiala dermatitidis</name>
    <name type="common">Black yeast-like fungus</name>
    <name type="synonym">Wangiella dermatitidis</name>
    <dbReference type="NCBI Taxonomy" id="5970"/>
    <lineage>
        <taxon>Eukaryota</taxon>
        <taxon>Fungi</taxon>
        <taxon>Dikarya</taxon>
        <taxon>Ascomycota</taxon>
        <taxon>Pezizomycotina</taxon>
        <taxon>Eurotiomycetes</taxon>
        <taxon>Chaetothyriomycetidae</taxon>
        <taxon>Chaetothyriales</taxon>
        <taxon>Herpotrichiellaceae</taxon>
        <taxon>Exophiala</taxon>
    </lineage>
</organism>